<feature type="region of interest" description="Disordered" evidence="1">
    <location>
        <begin position="25"/>
        <end position="98"/>
    </location>
</feature>
<evidence type="ECO:0000313" key="3">
    <source>
        <dbReference type="Proteomes" id="UP000255389"/>
    </source>
</evidence>
<sequence>MSLAELVVCRRSGPFAHLGVRRGRAVRRGSGANAQHRSYSRAGSVPSIDGSVELGHGGCGIEPVSTPGSSRTSARIDRASLPQSSTHPATVSRPCTVR</sequence>
<name>A0A378UY27_MYCFO</name>
<proteinExistence type="predicted"/>
<evidence type="ECO:0000256" key="1">
    <source>
        <dbReference type="SAM" id="MobiDB-lite"/>
    </source>
</evidence>
<gene>
    <name evidence="2" type="ORF">NCTC1542_03939</name>
</gene>
<dbReference type="AlphaFoldDB" id="A0A378UY27"/>
<dbReference type="Proteomes" id="UP000255389">
    <property type="component" value="Unassembled WGS sequence"/>
</dbReference>
<protein>
    <submittedName>
        <fullName evidence="2">Uncharacterized protein</fullName>
    </submittedName>
</protein>
<organism evidence="2 3">
    <name type="scientific">Mycolicibacterium fortuitum</name>
    <name type="common">Mycobacterium fortuitum</name>
    <dbReference type="NCBI Taxonomy" id="1766"/>
    <lineage>
        <taxon>Bacteria</taxon>
        <taxon>Bacillati</taxon>
        <taxon>Actinomycetota</taxon>
        <taxon>Actinomycetes</taxon>
        <taxon>Mycobacteriales</taxon>
        <taxon>Mycobacteriaceae</taxon>
        <taxon>Mycolicibacterium</taxon>
    </lineage>
</organism>
<reference evidence="2 3" key="1">
    <citation type="submission" date="2018-06" db="EMBL/GenBank/DDBJ databases">
        <authorList>
            <consortium name="Pathogen Informatics"/>
            <person name="Doyle S."/>
        </authorList>
    </citation>
    <scope>NUCLEOTIDE SEQUENCE [LARGE SCALE GENOMIC DNA]</scope>
    <source>
        <strain evidence="2 3">NCTC1542</strain>
    </source>
</reference>
<dbReference type="EMBL" id="UGQY01000003">
    <property type="protein sequence ID" value="STZ89151.1"/>
    <property type="molecule type" value="Genomic_DNA"/>
</dbReference>
<evidence type="ECO:0000313" key="2">
    <source>
        <dbReference type="EMBL" id="STZ89151.1"/>
    </source>
</evidence>
<accession>A0A378UY27</accession>